<proteinExistence type="predicted"/>
<organism evidence="1 2">
    <name type="scientific">Cichorium intybus</name>
    <name type="common">Chicory</name>
    <dbReference type="NCBI Taxonomy" id="13427"/>
    <lineage>
        <taxon>Eukaryota</taxon>
        <taxon>Viridiplantae</taxon>
        <taxon>Streptophyta</taxon>
        <taxon>Embryophyta</taxon>
        <taxon>Tracheophyta</taxon>
        <taxon>Spermatophyta</taxon>
        <taxon>Magnoliopsida</taxon>
        <taxon>eudicotyledons</taxon>
        <taxon>Gunneridae</taxon>
        <taxon>Pentapetalae</taxon>
        <taxon>asterids</taxon>
        <taxon>campanulids</taxon>
        <taxon>Asterales</taxon>
        <taxon>Asteraceae</taxon>
        <taxon>Cichorioideae</taxon>
        <taxon>Cichorieae</taxon>
        <taxon>Cichoriinae</taxon>
        <taxon>Cichorium</taxon>
    </lineage>
</organism>
<reference evidence="2" key="1">
    <citation type="journal article" date="2022" name="Mol. Ecol. Resour.">
        <title>The genomes of chicory, endive, great burdock and yacon provide insights into Asteraceae palaeo-polyploidization history and plant inulin production.</title>
        <authorList>
            <person name="Fan W."/>
            <person name="Wang S."/>
            <person name="Wang H."/>
            <person name="Wang A."/>
            <person name="Jiang F."/>
            <person name="Liu H."/>
            <person name="Zhao H."/>
            <person name="Xu D."/>
            <person name="Zhang Y."/>
        </authorList>
    </citation>
    <scope>NUCLEOTIDE SEQUENCE [LARGE SCALE GENOMIC DNA]</scope>
    <source>
        <strain evidence="2">cv. Punajuju</strain>
    </source>
</reference>
<protein>
    <submittedName>
        <fullName evidence="1">Uncharacterized protein</fullName>
    </submittedName>
</protein>
<name>A0ACB9F8H2_CICIN</name>
<comment type="caution">
    <text evidence="1">The sequence shown here is derived from an EMBL/GenBank/DDBJ whole genome shotgun (WGS) entry which is preliminary data.</text>
</comment>
<evidence type="ECO:0000313" key="2">
    <source>
        <dbReference type="Proteomes" id="UP001055811"/>
    </source>
</evidence>
<dbReference type="EMBL" id="CM042011">
    <property type="protein sequence ID" value="KAI3767648.1"/>
    <property type="molecule type" value="Genomic_DNA"/>
</dbReference>
<accession>A0ACB9F8H2</accession>
<dbReference type="Proteomes" id="UP001055811">
    <property type="component" value="Linkage Group LG03"/>
</dbReference>
<gene>
    <name evidence="1" type="ORF">L2E82_17957</name>
</gene>
<sequence>MVNTRLLTSFLHRLRLAFSVSRGTSVPPTGPPFHLHRVAFPSLLSLFTATSAPSTGPPLHLHPLEFPSVNFDISGSKTNRVREDAVRAQFVFCDGDLRRPEIDSSRFVVRRVPGGGFQFSDCAVAICISHQRLYLYQPYCTIRHNEYASCG</sequence>
<keyword evidence="2" id="KW-1185">Reference proteome</keyword>
<evidence type="ECO:0000313" key="1">
    <source>
        <dbReference type="EMBL" id="KAI3767648.1"/>
    </source>
</evidence>
<reference evidence="1 2" key="2">
    <citation type="journal article" date="2022" name="Mol. Ecol. Resour.">
        <title>The genomes of chicory, endive, great burdock and yacon provide insights into Asteraceae paleo-polyploidization history and plant inulin production.</title>
        <authorList>
            <person name="Fan W."/>
            <person name="Wang S."/>
            <person name="Wang H."/>
            <person name="Wang A."/>
            <person name="Jiang F."/>
            <person name="Liu H."/>
            <person name="Zhao H."/>
            <person name="Xu D."/>
            <person name="Zhang Y."/>
        </authorList>
    </citation>
    <scope>NUCLEOTIDE SEQUENCE [LARGE SCALE GENOMIC DNA]</scope>
    <source>
        <strain evidence="2">cv. Punajuju</strain>
        <tissue evidence="1">Leaves</tissue>
    </source>
</reference>